<dbReference type="InterPro" id="IPR051033">
    <property type="entry name" value="SH3BGR"/>
</dbReference>
<dbReference type="Gene3D" id="3.40.30.10">
    <property type="entry name" value="Glutaredoxin"/>
    <property type="match status" value="1"/>
</dbReference>
<organism evidence="2 3">
    <name type="scientific">Mya arenaria</name>
    <name type="common">Soft-shell clam</name>
    <dbReference type="NCBI Taxonomy" id="6604"/>
    <lineage>
        <taxon>Eukaryota</taxon>
        <taxon>Metazoa</taxon>
        <taxon>Spiralia</taxon>
        <taxon>Lophotrochozoa</taxon>
        <taxon>Mollusca</taxon>
        <taxon>Bivalvia</taxon>
        <taxon>Autobranchia</taxon>
        <taxon>Heteroconchia</taxon>
        <taxon>Euheterodonta</taxon>
        <taxon>Imparidentia</taxon>
        <taxon>Neoheterodontei</taxon>
        <taxon>Myida</taxon>
        <taxon>Myoidea</taxon>
        <taxon>Myidae</taxon>
        <taxon>Mya</taxon>
    </lineage>
</organism>
<keyword evidence="3" id="KW-1185">Reference proteome</keyword>
<protein>
    <submittedName>
        <fullName evidence="2">SH3L3-like protein</fullName>
    </submittedName>
</protein>
<dbReference type="Proteomes" id="UP001164746">
    <property type="component" value="Chromosome 9"/>
</dbReference>
<evidence type="ECO:0000313" key="3">
    <source>
        <dbReference type="Proteomes" id="UP001164746"/>
    </source>
</evidence>
<reference evidence="2" key="1">
    <citation type="submission" date="2022-11" db="EMBL/GenBank/DDBJ databases">
        <title>Centuries of genome instability and evolution in soft-shell clam transmissible cancer (bioRxiv).</title>
        <authorList>
            <person name="Hart S.F.M."/>
            <person name="Yonemitsu M.A."/>
            <person name="Giersch R.M."/>
            <person name="Beal B.F."/>
            <person name="Arriagada G."/>
            <person name="Davis B.W."/>
            <person name="Ostrander E.A."/>
            <person name="Goff S.P."/>
            <person name="Metzger M.J."/>
        </authorList>
    </citation>
    <scope>NUCLEOTIDE SEQUENCE</scope>
    <source>
        <strain evidence="2">MELC-2E11</strain>
        <tissue evidence="2">Siphon/mantle</tissue>
    </source>
</reference>
<dbReference type="InterPro" id="IPR006993">
    <property type="entry name" value="Glut_rich_SH3-bd"/>
</dbReference>
<dbReference type="PANTHER" id="PTHR12232">
    <property type="entry name" value="SH3 DOMAIN-BINDING GLUTAMIC ACID-RICH-LIKE PROTEIN"/>
    <property type="match status" value="1"/>
</dbReference>
<dbReference type="SUPFAM" id="SSF52833">
    <property type="entry name" value="Thioredoxin-like"/>
    <property type="match status" value="1"/>
</dbReference>
<comment type="similarity">
    <text evidence="1">Belongs to the SH3BGR family.</text>
</comment>
<dbReference type="EMBL" id="CP111020">
    <property type="protein sequence ID" value="WAR14452.1"/>
    <property type="molecule type" value="Genomic_DNA"/>
</dbReference>
<dbReference type="Pfam" id="PF04908">
    <property type="entry name" value="SH3BGR"/>
    <property type="match status" value="1"/>
</dbReference>
<name>A0ABY7EWX1_MYAAR</name>
<sequence length="84" mass="9695">MVVKLYTTSVTTNREHVFEAKGIPFEEIDLCHDQEARDLMREKAGIPDLLPPAIFNDDTYCGDFQKFEDSVEDNTLKDFLKLLL</sequence>
<accession>A0ABY7EWX1</accession>
<gene>
    <name evidence="2" type="ORF">MAR_004557</name>
</gene>
<dbReference type="PANTHER" id="PTHR12232:SF0">
    <property type="entry name" value="THIOREDOXIN DOMAIN-CONTAINING PROTEIN"/>
    <property type="match status" value="1"/>
</dbReference>
<proteinExistence type="inferred from homology"/>
<evidence type="ECO:0000256" key="1">
    <source>
        <dbReference type="ARBA" id="ARBA00007764"/>
    </source>
</evidence>
<dbReference type="InterPro" id="IPR036249">
    <property type="entry name" value="Thioredoxin-like_sf"/>
</dbReference>
<evidence type="ECO:0000313" key="2">
    <source>
        <dbReference type="EMBL" id="WAR14452.1"/>
    </source>
</evidence>